<comment type="similarity">
    <text evidence="1">Belongs to the protein kinase superfamily. CAMK Ser/Thr protein kinase family.</text>
</comment>
<dbReference type="SMART" id="SM00408">
    <property type="entry name" value="IGc2"/>
    <property type="match status" value="2"/>
</dbReference>
<gene>
    <name evidence="5" type="ORF">EB796_020412</name>
</gene>
<dbReference type="Proteomes" id="UP000593567">
    <property type="component" value="Unassembled WGS sequence"/>
</dbReference>
<dbReference type="InterPro" id="IPR036179">
    <property type="entry name" value="Ig-like_dom_sf"/>
</dbReference>
<dbReference type="SUPFAM" id="SSF48726">
    <property type="entry name" value="Immunoglobulin"/>
    <property type="match status" value="2"/>
</dbReference>
<evidence type="ECO:0000256" key="2">
    <source>
        <dbReference type="ARBA" id="ARBA00023319"/>
    </source>
</evidence>
<evidence type="ECO:0000256" key="3">
    <source>
        <dbReference type="SAM" id="MobiDB-lite"/>
    </source>
</evidence>
<dbReference type="CDD" id="cd00096">
    <property type="entry name" value="Ig"/>
    <property type="match status" value="1"/>
</dbReference>
<dbReference type="FunFam" id="2.60.40.10:FF:000080">
    <property type="entry name" value="Myosin light chain kinase, smooth muscle"/>
    <property type="match status" value="1"/>
</dbReference>
<evidence type="ECO:0000259" key="4">
    <source>
        <dbReference type="PROSITE" id="PS50835"/>
    </source>
</evidence>
<feature type="region of interest" description="Disordered" evidence="3">
    <location>
        <begin position="1"/>
        <end position="45"/>
    </location>
</feature>
<dbReference type="FunFam" id="2.60.40.10:FF:000107">
    <property type="entry name" value="Myosin, light chain kinase a"/>
    <property type="match status" value="1"/>
</dbReference>
<feature type="region of interest" description="Disordered" evidence="3">
    <location>
        <begin position="299"/>
        <end position="385"/>
    </location>
</feature>
<proteinExistence type="inferred from homology"/>
<dbReference type="InterPro" id="IPR003599">
    <property type="entry name" value="Ig_sub"/>
</dbReference>
<dbReference type="Pfam" id="PF07679">
    <property type="entry name" value="I-set"/>
    <property type="match status" value="2"/>
</dbReference>
<dbReference type="PANTHER" id="PTHR47633:SF4">
    <property type="entry name" value="MYOPALLADIN ISOFORM X1"/>
    <property type="match status" value="1"/>
</dbReference>
<evidence type="ECO:0000256" key="1">
    <source>
        <dbReference type="ARBA" id="ARBA00006692"/>
    </source>
</evidence>
<dbReference type="OrthoDB" id="10072397at2759"/>
<feature type="region of interest" description="Disordered" evidence="3">
    <location>
        <begin position="273"/>
        <end position="292"/>
    </location>
</feature>
<name>A0A7J7J592_BUGNE</name>
<keyword evidence="6" id="KW-1185">Reference proteome</keyword>
<reference evidence="5" key="1">
    <citation type="submission" date="2020-06" db="EMBL/GenBank/DDBJ databases">
        <title>Draft genome of Bugula neritina, a colonial animal packing powerful symbionts and potential medicines.</title>
        <authorList>
            <person name="Rayko M."/>
        </authorList>
    </citation>
    <scope>NUCLEOTIDE SEQUENCE [LARGE SCALE GENOMIC DNA]</scope>
    <source>
        <strain evidence="5">Kwan_BN1</strain>
    </source>
</reference>
<sequence>MHIPEAMENIRENSFDESELTLTSTSEENFSEDELSLTPRADKQQMMKTERDYLNSSTQKKVFTETGQDGATLRFTTKPKSATVTSGGVAKFTCTVSSDQPYDIFWFKDTDDETDSLEPGEKYEMTSDEDKHTLEIFFTSVADAGQYICIAKDDVSSSHWLFELTVEESEQLEQKAPLFLKELYDIEAAEGDTVKFRCKVRAFPPPRVMWYKDGHRIDPSASYKIEKFGNRDYMLTICNVTADHDAEFTVMAKNGTGEAKSTAQLIVESVDDGDNTSKISTRNHKGDSRVRRRSLYSLANGSDVKPAVNQGQGKREVVSPVQTKSLTDKSDDCISPLPQREVEKTTSAAKPMHASAGDSKDSDTGITQLEKGHTPPSPSHQCRVI</sequence>
<evidence type="ECO:0000313" key="6">
    <source>
        <dbReference type="Proteomes" id="UP000593567"/>
    </source>
</evidence>
<dbReference type="PANTHER" id="PTHR47633">
    <property type="entry name" value="IMMUNOGLOBULIN"/>
    <property type="match status" value="1"/>
</dbReference>
<feature type="domain" description="Ig-like" evidence="4">
    <location>
        <begin position="177"/>
        <end position="266"/>
    </location>
</feature>
<dbReference type="InterPro" id="IPR013783">
    <property type="entry name" value="Ig-like_fold"/>
</dbReference>
<dbReference type="AlphaFoldDB" id="A0A7J7J592"/>
<dbReference type="SMART" id="SM00409">
    <property type="entry name" value="IG"/>
    <property type="match status" value="2"/>
</dbReference>
<dbReference type="PROSITE" id="PS50835">
    <property type="entry name" value="IG_LIKE"/>
    <property type="match status" value="2"/>
</dbReference>
<protein>
    <submittedName>
        <fullName evidence="5">OBSCN</fullName>
    </submittedName>
</protein>
<dbReference type="Gene3D" id="2.60.40.10">
    <property type="entry name" value="Immunoglobulins"/>
    <property type="match status" value="2"/>
</dbReference>
<dbReference type="InterPro" id="IPR007110">
    <property type="entry name" value="Ig-like_dom"/>
</dbReference>
<dbReference type="InterPro" id="IPR013098">
    <property type="entry name" value="Ig_I-set"/>
</dbReference>
<organism evidence="5 6">
    <name type="scientific">Bugula neritina</name>
    <name type="common">Brown bryozoan</name>
    <name type="synonym">Sertularia neritina</name>
    <dbReference type="NCBI Taxonomy" id="10212"/>
    <lineage>
        <taxon>Eukaryota</taxon>
        <taxon>Metazoa</taxon>
        <taxon>Spiralia</taxon>
        <taxon>Lophotrochozoa</taxon>
        <taxon>Bryozoa</taxon>
        <taxon>Gymnolaemata</taxon>
        <taxon>Cheilostomatida</taxon>
        <taxon>Flustrina</taxon>
        <taxon>Buguloidea</taxon>
        <taxon>Bugulidae</taxon>
        <taxon>Bugula</taxon>
    </lineage>
</organism>
<keyword evidence="2" id="KW-0393">Immunoglobulin domain</keyword>
<dbReference type="InterPro" id="IPR003598">
    <property type="entry name" value="Ig_sub2"/>
</dbReference>
<accession>A0A7J7J592</accession>
<comment type="caution">
    <text evidence="5">The sequence shown here is derived from an EMBL/GenBank/DDBJ whole genome shotgun (WGS) entry which is preliminary data.</text>
</comment>
<evidence type="ECO:0000313" key="5">
    <source>
        <dbReference type="EMBL" id="KAF6021275.1"/>
    </source>
</evidence>
<dbReference type="EMBL" id="VXIV02003077">
    <property type="protein sequence ID" value="KAF6021275.1"/>
    <property type="molecule type" value="Genomic_DNA"/>
</dbReference>
<feature type="domain" description="Ig-like" evidence="4">
    <location>
        <begin position="73"/>
        <end position="167"/>
    </location>
</feature>